<accession>A0AAV9RS73</accession>
<organism evidence="1 2">
    <name type="scientific">Crenichthys baileyi</name>
    <name type="common">White River springfish</name>
    <dbReference type="NCBI Taxonomy" id="28760"/>
    <lineage>
        <taxon>Eukaryota</taxon>
        <taxon>Metazoa</taxon>
        <taxon>Chordata</taxon>
        <taxon>Craniata</taxon>
        <taxon>Vertebrata</taxon>
        <taxon>Euteleostomi</taxon>
        <taxon>Actinopterygii</taxon>
        <taxon>Neopterygii</taxon>
        <taxon>Teleostei</taxon>
        <taxon>Neoteleostei</taxon>
        <taxon>Acanthomorphata</taxon>
        <taxon>Ovalentaria</taxon>
        <taxon>Atherinomorphae</taxon>
        <taxon>Cyprinodontiformes</taxon>
        <taxon>Goodeidae</taxon>
        <taxon>Crenichthys</taxon>
    </lineage>
</organism>
<sequence>MATSWLIGMLILDARLKKNALRKQLTLDAHSETPPDLTDRDAGLSEALWDYAGKTLEVKNVLFAYNIVTQWKYKVPVKSENWDYKLIEETVGDISQMAWTLKNLTSFTEATPPFWIQITPFRVGKTFLRLNVESGTTAEV</sequence>
<protein>
    <submittedName>
        <fullName evidence="1">Uncharacterized protein</fullName>
    </submittedName>
</protein>
<keyword evidence="2" id="KW-1185">Reference proteome</keyword>
<dbReference type="Proteomes" id="UP001311232">
    <property type="component" value="Unassembled WGS sequence"/>
</dbReference>
<proteinExistence type="predicted"/>
<comment type="caution">
    <text evidence="1">The sequence shown here is derived from an EMBL/GenBank/DDBJ whole genome shotgun (WGS) entry which is preliminary data.</text>
</comment>
<evidence type="ECO:0000313" key="1">
    <source>
        <dbReference type="EMBL" id="KAK5611806.1"/>
    </source>
</evidence>
<dbReference type="EMBL" id="JAHHUM010001460">
    <property type="protein sequence ID" value="KAK5611806.1"/>
    <property type="molecule type" value="Genomic_DNA"/>
</dbReference>
<dbReference type="AlphaFoldDB" id="A0AAV9RS73"/>
<name>A0AAV9RS73_9TELE</name>
<evidence type="ECO:0000313" key="2">
    <source>
        <dbReference type="Proteomes" id="UP001311232"/>
    </source>
</evidence>
<reference evidence="1 2" key="1">
    <citation type="submission" date="2021-06" db="EMBL/GenBank/DDBJ databases">
        <authorList>
            <person name="Palmer J.M."/>
        </authorList>
    </citation>
    <scope>NUCLEOTIDE SEQUENCE [LARGE SCALE GENOMIC DNA]</scope>
    <source>
        <strain evidence="1 2">MEX-2019</strain>
        <tissue evidence="1">Muscle</tissue>
    </source>
</reference>
<gene>
    <name evidence="1" type="ORF">CRENBAI_009508</name>
</gene>